<dbReference type="SUPFAM" id="SSF52540">
    <property type="entry name" value="P-loop containing nucleoside triphosphate hydrolases"/>
    <property type="match status" value="2"/>
</dbReference>
<evidence type="ECO:0000313" key="14">
    <source>
        <dbReference type="Proteomes" id="UP000066529"/>
    </source>
</evidence>
<dbReference type="STRING" id="523844.MSTHT_2461"/>
<dbReference type="HAMAP" id="MF_00449">
    <property type="entry name" value="RAD50"/>
    <property type="match status" value="1"/>
</dbReference>
<evidence type="ECO:0000256" key="4">
    <source>
        <dbReference type="ARBA" id="ARBA00022801"/>
    </source>
</evidence>
<dbReference type="Pfam" id="PF13476">
    <property type="entry name" value="AAA_23"/>
    <property type="match status" value="1"/>
</dbReference>
<keyword evidence="13" id="KW-0269">Exonuclease</keyword>
<feature type="binding site" evidence="10">
    <location>
        <position position="12"/>
    </location>
    <ligand>
        <name>ATP</name>
        <dbReference type="ChEBI" id="CHEBI:30616"/>
    </ligand>
</feature>
<protein>
    <recommendedName>
        <fullName evidence="10">DNA double-strand break repair Rad50 ATPase</fullName>
    </recommendedName>
</protein>
<comment type="similarity">
    <text evidence="9">Belongs to the Sph1/Sph2 family.</text>
</comment>
<dbReference type="Gene3D" id="1.10.287.510">
    <property type="entry name" value="Helix hairpin bin"/>
    <property type="match status" value="1"/>
</dbReference>
<evidence type="ECO:0000256" key="9">
    <source>
        <dbReference type="ARBA" id="ARBA00049666"/>
    </source>
</evidence>
<keyword evidence="5 10" id="KW-0862">Zinc</keyword>
<accession>A0A0E3H9J6</accession>
<dbReference type="InterPro" id="IPR022982">
    <property type="entry name" value="Rad50_ATPase_archaeal"/>
</dbReference>
<dbReference type="PANTHER" id="PTHR32114:SF2">
    <property type="entry name" value="ABC TRANSPORTER ABCH.3"/>
    <property type="match status" value="1"/>
</dbReference>
<evidence type="ECO:0000256" key="5">
    <source>
        <dbReference type="ARBA" id="ARBA00022833"/>
    </source>
</evidence>
<evidence type="ECO:0000256" key="3">
    <source>
        <dbReference type="ARBA" id="ARBA00022763"/>
    </source>
</evidence>
<dbReference type="InterPro" id="IPR013134">
    <property type="entry name" value="Zn_hook_RAD50"/>
</dbReference>
<name>A0A0E3H9J6_METTT</name>
<keyword evidence="13" id="KW-0540">Nuclease</keyword>
<dbReference type="EMBL" id="CP009501">
    <property type="protein sequence ID" value="AKB14219.1"/>
    <property type="molecule type" value="Genomic_DNA"/>
</dbReference>
<dbReference type="GO" id="GO:0016887">
    <property type="term" value="F:ATP hydrolysis activity"/>
    <property type="evidence" value="ECO:0007669"/>
    <property type="project" value="UniProtKB-UniRule"/>
</dbReference>
<evidence type="ECO:0000256" key="7">
    <source>
        <dbReference type="ARBA" id="ARBA00023054"/>
    </source>
</evidence>
<feature type="binding site" evidence="10 11">
    <location>
        <position position="559"/>
    </location>
    <ligand>
        <name>Zn(2+)</name>
        <dbReference type="ChEBI" id="CHEBI:29105"/>
    </ligand>
</feature>
<feature type="binding site" evidence="10 11">
    <location>
        <position position="562"/>
    </location>
    <ligand>
        <name>Zn(2+)</name>
        <dbReference type="ChEBI" id="CHEBI:29105"/>
    </ligand>
</feature>
<evidence type="ECO:0000256" key="1">
    <source>
        <dbReference type="ARBA" id="ARBA00022723"/>
    </source>
</evidence>
<feature type="domain" description="Zinc-hook" evidence="12">
    <location>
        <begin position="512"/>
        <end position="611"/>
    </location>
</feature>
<comment type="subunit">
    <text evidence="10">Homodimer. Forms a heterotetramer composed of two Mre11 subunits and two Rad50 subunits.</text>
</comment>
<dbReference type="GO" id="GO:0005524">
    <property type="term" value="F:ATP binding"/>
    <property type="evidence" value="ECO:0007669"/>
    <property type="project" value="UniProtKB-UniRule"/>
</dbReference>
<evidence type="ECO:0000256" key="11">
    <source>
        <dbReference type="PROSITE-ProRule" id="PRU00471"/>
    </source>
</evidence>
<dbReference type="PROSITE" id="PS51131">
    <property type="entry name" value="ZN_HOOK"/>
    <property type="match status" value="1"/>
</dbReference>
<dbReference type="NCBIfam" id="NF002572">
    <property type="entry name" value="PRK02224.1"/>
    <property type="match status" value="1"/>
</dbReference>
<keyword evidence="7 10" id="KW-0175">Coiled coil</keyword>
<organism evidence="13 14">
    <name type="scientific">Methanosarcina thermophila (strain ATCC 43570 / DSM 1825 / OCM 12 / VKM B-1830 / TM-1)</name>
    <dbReference type="NCBI Taxonomy" id="523844"/>
    <lineage>
        <taxon>Archaea</taxon>
        <taxon>Methanobacteriati</taxon>
        <taxon>Methanobacteriota</taxon>
        <taxon>Stenosarchaea group</taxon>
        <taxon>Methanomicrobia</taxon>
        <taxon>Methanosarcinales</taxon>
        <taxon>Methanosarcinaceae</taxon>
        <taxon>Methanosarcina</taxon>
    </lineage>
</organism>
<evidence type="ECO:0000256" key="10">
    <source>
        <dbReference type="HAMAP-Rule" id="MF_00449"/>
    </source>
</evidence>
<keyword evidence="8 10" id="KW-0234">DNA repair</keyword>
<dbReference type="AlphaFoldDB" id="A0A0E3H9J6"/>
<comment type="domain">
    <text evidence="10">The two conserved Cys that bind zinc constitute the zinc-hook, which separates the large intramolecular coiled coil regions. The 2 Cys residues coordinate one molecule of zinc with the help of the 2 Cys residues of the zinc-hook of another Rad50 molecule, thereby forming a V-shaped homodimer.</text>
</comment>
<sequence length="1074" mass="123254">MKLKNLYIENIRSYKKLNFTFEDGVTVISGVNGSGKSSLLEACFMGLFGSKILSKDFVLADVIFKGAENAKISLGFEHLGQDYLIEQAFRYSPKSENASSSKCVLYANGECIVDQATRTYEEVCSLLNMDEEAYRNCAYIRQGEIDVLINAKPKDRQRMIDDLLQLGKLEEYRERAGSAKTAVRRLQRDVGNNLSAIKAEIEKIESTEPHAVLRGLKQKIKECDAALEKCNKDKEVAAAQKEKLDMMAAEYRERLQEINTLKQALLKSQEGKASCIRERETLSGEAREQRQVLLELGRENNSIREECGFGDLDIETLSLQQEKEEFLAREKMNGISKELALLLREEEVHTQALSDLEKEKVEVEQIFVQCRADIEAANEEIERNRKSILKIEEENERLKETAKDTINFSETYEISLFIKELEEKENLLRERRNEASTKLALAFKEKETGDINLLTLDKELQNLKAAVRRGKTEIEILEERLRENARAVQEVQEQKSEASTGLKGLGFTEEQLEDLEYLSELLLESKNRLHGREKELEATIRELDKVLRKNQQLLAEGKCPTCGQELKGSEIACMTEESEQKKEKLTAELLDIKLQQAEIEKKLNRLKDAKKLEKIISDYDLEIEKLRNKAKELQERITIHKTRTEEDSLKLEGLIRQKQELETKMGQLLPDIKALQGWEEAARKAHSESEKTLREARAFEKKLAENASEIDALNGKIRTSLALIENYGQRLGELNEKLISLAERENLEKEKLKALGVELEALRTKEDLAKKAHQKSENLLQQVKKLRANLLRMDVIKHKISELEASIKNLTEKIDFFDQEIFERSERVKQLERKLQGYRFEDLQNKRAQLEAYQANISEKIRQITASKDAFLKDAGMVENSLKRRNELKEELRALENRQLYLEAVYSNAEDLENMYMRVRADMRARNIEALSTLLNEMFSFMYTNNAYSHIELDSEYNLTVYRKDGTPLQPKLLSGGERAIFNLALRCAIYRLLALGFGGDRADGLPPMILDEPTVFLDRGHINQLLKLIDLMRSIGVGQIIVVSHDETLIDSADHVFLVEKDPLTNMSSIVKI</sequence>
<comment type="cofactor">
    <cofactor evidence="10">
        <name>Zn(2+)</name>
        <dbReference type="ChEBI" id="CHEBI:29105"/>
    </cofactor>
    <text evidence="10">Binds 1 zinc ion per homodimer.</text>
</comment>
<reference evidence="13 14" key="1">
    <citation type="submission" date="2014-07" db="EMBL/GenBank/DDBJ databases">
        <title>Methanogenic archaea and the global carbon cycle.</title>
        <authorList>
            <person name="Henriksen J.R."/>
            <person name="Luke J."/>
            <person name="Reinhart S."/>
            <person name="Benedict M.N."/>
            <person name="Youngblut N.D."/>
            <person name="Metcalf M.E."/>
            <person name="Whitaker R.J."/>
            <person name="Metcalf W.W."/>
        </authorList>
    </citation>
    <scope>NUCLEOTIDE SEQUENCE [LARGE SCALE GENOMIC DNA]</scope>
    <source>
        <strain evidence="14">ATCC 43570 / DSM 1825 / OCM 12 / VKM B-1830 / TM-1</strain>
    </source>
</reference>
<dbReference type="GO" id="GO:0004527">
    <property type="term" value="F:exonuclease activity"/>
    <property type="evidence" value="ECO:0007669"/>
    <property type="project" value="UniProtKB-KW"/>
</dbReference>
<dbReference type="GeneID" id="41602129"/>
<keyword evidence="4 10" id="KW-0378">Hydrolase</keyword>
<evidence type="ECO:0000256" key="2">
    <source>
        <dbReference type="ARBA" id="ARBA00022741"/>
    </source>
</evidence>
<feature type="binding site" evidence="10">
    <location>
        <begin position="32"/>
        <end position="38"/>
    </location>
    <ligand>
        <name>ATP</name>
        <dbReference type="ChEBI" id="CHEBI:30616"/>
    </ligand>
</feature>
<feature type="binding site" evidence="10">
    <location>
        <begin position="973"/>
        <end position="978"/>
    </location>
    <ligand>
        <name>ATP</name>
        <dbReference type="ChEBI" id="CHEBI:30616"/>
    </ligand>
</feature>
<dbReference type="PANTHER" id="PTHR32114">
    <property type="entry name" value="ABC TRANSPORTER ABCH.3"/>
    <property type="match status" value="1"/>
</dbReference>
<dbReference type="Gene3D" id="3.40.50.300">
    <property type="entry name" value="P-loop containing nucleotide triphosphate hydrolases"/>
    <property type="match status" value="2"/>
</dbReference>
<dbReference type="KEGG" id="mthr:MSTHT_2461"/>
<gene>
    <name evidence="10" type="primary">rad50</name>
    <name evidence="13" type="ORF">MSTHT_2461</name>
</gene>
<feature type="coiled-coil region" evidence="10">
    <location>
        <begin position="339"/>
        <end position="497"/>
    </location>
</feature>
<keyword evidence="3 10" id="KW-0227">DNA damage</keyword>
<dbReference type="InterPro" id="IPR038729">
    <property type="entry name" value="Rad50/SbcC_AAA"/>
</dbReference>
<evidence type="ECO:0000313" key="13">
    <source>
        <dbReference type="EMBL" id="AKB14219.1"/>
    </source>
</evidence>
<feature type="coiled-coil region" evidence="10">
    <location>
        <begin position="213"/>
        <end position="268"/>
    </location>
</feature>
<feature type="coiled-coil region" evidence="10">
    <location>
        <begin position="724"/>
        <end position="905"/>
    </location>
</feature>
<dbReference type="HOGENOM" id="CLU_004785_0_1_2"/>
<evidence type="ECO:0000256" key="6">
    <source>
        <dbReference type="ARBA" id="ARBA00022840"/>
    </source>
</evidence>
<evidence type="ECO:0000256" key="8">
    <source>
        <dbReference type="ARBA" id="ARBA00023204"/>
    </source>
</evidence>
<dbReference type="InterPro" id="IPR027417">
    <property type="entry name" value="P-loop_NTPase"/>
</dbReference>
<feature type="binding site" evidence="10">
    <location>
        <position position="142"/>
    </location>
    <ligand>
        <name>ATP</name>
        <dbReference type="ChEBI" id="CHEBI:30616"/>
    </ligand>
</feature>
<evidence type="ECO:0000259" key="12">
    <source>
        <dbReference type="PROSITE" id="PS51131"/>
    </source>
</evidence>
<keyword evidence="6 10" id="KW-0067">ATP-binding</keyword>
<dbReference type="PATRIC" id="fig|523844.20.peg.2998"/>
<keyword evidence="2 10" id="KW-0547">Nucleotide-binding</keyword>
<comment type="function">
    <text evidence="10">Part of the Rad50/Mre11 complex, which is involved in the early steps of DNA double-strand break (DSB) repair. The complex may facilitate opening of the processed DNA ends to aid in the recruitment of HerA and NurA. Rad50 controls the balance between DNA end bridging and DNA resection via ATP-dependent structural rearrangements of the Rad50/Mre11 complex.</text>
</comment>
<dbReference type="GO" id="GO:0008270">
    <property type="term" value="F:zinc ion binding"/>
    <property type="evidence" value="ECO:0007669"/>
    <property type="project" value="UniProtKB-UniRule"/>
</dbReference>
<keyword evidence="1 10" id="KW-0479">Metal-binding</keyword>
<dbReference type="RefSeq" id="WP_048168157.1">
    <property type="nucleotide sequence ID" value="NZ_CP009501.1"/>
</dbReference>
<dbReference type="Proteomes" id="UP000066529">
    <property type="component" value="Chromosome"/>
</dbReference>
<dbReference type="GO" id="GO:0006302">
    <property type="term" value="P:double-strand break repair"/>
    <property type="evidence" value="ECO:0007669"/>
    <property type="project" value="UniProtKB-UniRule"/>
</dbReference>
<dbReference type="SUPFAM" id="SSF75712">
    <property type="entry name" value="Rad50 coiled-coil Zn hook"/>
    <property type="match status" value="1"/>
</dbReference>
<dbReference type="OrthoDB" id="25344at2157"/>
<proteinExistence type="inferred from homology"/>
<feature type="coiled-coil region" evidence="10">
    <location>
        <begin position="533"/>
        <end position="643"/>
    </location>
</feature>
<comment type="similarity">
    <text evidence="10">Belongs to the SMC family. RAD50 subfamily.</text>
</comment>